<dbReference type="EMBL" id="ASGP02000002">
    <property type="protein sequence ID" value="KAH9522349.1"/>
    <property type="molecule type" value="Genomic_DNA"/>
</dbReference>
<protein>
    <recommendedName>
        <fullName evidence="5">NR LBD domain-containing protein</fullName>
    </recommendedName>
</protein>
<dbReference type="EMBL" id="SDOV01000007">
    <property type="protein sequence ID" value="KAH7639137.1"/>
    <property type="molecule type" value="Genomic_DNA"/>
</dbReference>
<accession>A0A922I526</accession>
<evidence type="ECO:0000256" key="1">
    <source>
        <dbReference type="ARBA" id="ARBA00023015"/>
    </source>
</evidence>
<proteinExistence type="predicted"/>
<feature type="domain" description="NR LBD" evidence="5">
    <location>
        <begin position="227"/>
        <end position="553"/>
    </location>
</feature>
<evidence type="ECO:0000259" key="5">
    <source>
        <dbReference type="PROSITE" id="PS51843"/>
    </source>
</evidence>
<keyword evidence="3" id="KW-0675">Receptor</keyword>
<keyword evidence="2" id="KW-0804">Transcription</keyword>
<reference evidence="6" key="3">
    <citation type="journal article" date="2021" name="World Allergy Organ. J.">
        <title>Chromosome-level assembly of Dermatophagoides farinae genome and transcriptome reveals two novel allergens Der f 37 and Der f 39.</title>
        <authorList>
            <person name="Chen J."/>
            <person name="Cai Z."/>
            <person name="Fan D."/>
            <person name="Hu J."/>
            <person name="Hou Y."/>
            <person name="He Y."/>
            <person name="Zhang Z."/>
            <person name="Zhao Z."/>
            <person name="Gao P."/>
            <person name="Hu W."/>
            <person name="Sun J."/>
            <person name="Li J."/>
            <person name="Ji K."/>
        </authorList>
    </citation>
    <scope>NUCLEOTIDE SEQUENCE</scope>
    <source>
        <strain evidence="6">JKM2019</strain>
    </source>
</reference>
<evidence type="ECO:0000256" key="2">
    <source>
        <dbReference type="ARBA" id="ARBA00023163"/>
    </source>
</evidence>
<dbReference type="Proteomes" id="UP000828236">
    <property type="component" value="Unassembled WGS sequence"/>
</dbReference>
<dbReference type="Gene3D" id="1.10.565.10">
    <property type="entry name" value="Retinoid X Receptor"/>
    <property type="match status" value="2"/>
</dbReference>
<reference evidence="7" key="4">
    <citation type="journal article" date="2022" name="Res Sq">
        <title>Comparative Genomics Reveals Insights into the Divergent Evolution of Astigmatic Mites and Household Pest Adaptations.</title>
        <authorList>
            <person name="Xiong Q."/>
            <person name="Wan A.T.-Y."/>
            <person name="Liu X.-Y."/>
            <person name="Fung C.S.-H."/>
            <person name="Xiao X."/>
            <person name="Malainual N."/>
            <person name="Hou J."/>
            <person name="Wang L."/>
            <person name="Wang M."/>
            <person name="Yang K."/>
            <person name="Cui Y."/>
            <person name="Leung E."/>
            <person name="Nong W."/>
            <person name="Shin S.-K."/>
            <person name="Au S."/>
            <person name="Jeong K.Y."/>
            <person name="Chew F.T."/>
            <person name="Hui J."/>
            <person name="Leung T.F."/>
            <person name="Tungtrongchitr A."/>
            <person name="Zhong N."/>
            <person name="Liu Z."/>
            <person name="Tsui S."/>
        </authorList>
    </citation>
    <scope>NUCLEOTIDE SEQUENCE</scope>
    <source>
        <strain evidence="7">Derf</strain>
        <tissue evidence="7">Whole organism</tissue>
    </source>
</reference>
<evidence type="ECO:0000313" key="8">
    <source>
        <dbReference type="Proteomes" id="UP000790347"/>
    </source>
</evidence>
<dbReference type="Proteomes" id="UP000790347">
    <property type="component" value="Unassembled WGS sequence"/>
</dbReference>
<evidence type="ECO:0000256" key="4">
    <source>
        <dbReference type="SAM" id="MobiDB-lite"/>
    </source>
</evidence>
<evidence type="ECO:0000313" key="7">
    <source>
        <dbReference type="EMBL" id="KAH9522349.1"/>
    </source>
</evidence>
<dbReference type="InterPro" id="IPR035500">
    <property type="entry name" value="NHR-like_dom_sf"/>
</dbReference>
<dbReference type="AlphaFoldDB" id="A0A922I526"/>
<sequence>MYENNNVTSPPRPPQATQKSSSTTTIMKIDNQCEKDQQSSLETMTIKSSNNNNNEYLKSILYDNNINESYNNNLNISKTSSSSSCPLKQINKKSCSFMEMLGQIISNVFKSIDNKDDNNQTIIDDDEQRQQQMTNNNKQDEQIFKQYRISEENKEIFQHFKTECQKFFPENLYNPHDSNKLLTDHERLQLERLDKVLDPLRYKIMGGHRCKEVLRGYLNHCIFQSFNHDQMIDNGYDHHKQQQLMNREELGENLYRACEITINMLITLAKQIEPFTEQSSNDQICLLQQSVMPIMTLRSLLIQNRKSPPPQQRPSPPLNNLKRQCSMSDYDDINVTTTMINDDHDDNDTIIKAKTTKTLLKRICLDAVRSNGSQSSTNIRPSCIIKSTTIKISENQADNSSSLINDKNNESHHHHHHHHYIMALEYEKRFQILYQKLFQSIDDYWIKDKYIFYLLFVIVLFQPSNHHNHSTINNLENVDKIRQEHYRNMHLLQRYLHNRFVGEPNAQWLARSHFVRLFDLIQQVYYLHRNVIQKLWSYNLKYAHNLLEKLCAH</sequence>
<keyword evidence="8" id="KW-1185">Reference proteome</keyword>
<reference evidence="6" key="2">
    <citation type="submission" date="2020-06" db="EMBL/GenBank/DDBJ databases">
        <authorList>
            <person name="Ji K."/>
            <person name="Li J."/>
        </authorList>
    </citation>
    <scope>NUCLEOTIDE SEQUENCE</scope>
    <source>
        <strain evidence="6">JKM2019</strain>
        <tissue evidence="6">Whole body</tissue>
    </source>
</reference>
<feature type="region of interest" description="Disordered" evidence="4">
    <location>
        <begin position="305"/>
        <end position="324"/>
    </location>
</feature>
<gene>
    <name evidence="7" type="ORF">DERF_005929</name>
    <name evidence="6" type="ORF">HUG17_3170</name>
</gene>
<keyword evidence="1" id="KW-0805">Transcription regulation</keyword>
<evidence type="ECO:0000256" key="3">
    <source>
        <dbReference type="ARBA" id="ARBA00023170"/>
    </source>
</evidence>
<dbReference type="InterPro" id="IPR000536">
    <property type="entry name" value="Nucl_hrmn_rcpt_lig-bd"/>
</dbReference>
<organism evidence="7 8">
    <name type="scientific">Dermatophagoides farinae</name>
    <name type="common">American house dust mite</name>
    <dbReference type="NCBI Taxonomy" id="6954"/>
    <lineage>
        <taxon>Eukaryota</taxon>
        <taxon>Metazoa</taxon>
        <taxon>Ecdysozoa</taxon>
        <taxon>Arthropoda</taxon>
        <taxon>Chelicerata</taxon>
        <taxon>Arachnida</taxon>
        <taxon>Acari</taxon>
        <taxon>Acariformes</taxon>
        <taxon>Sarcoptiformes</taxon>
        <taxon>Astigmata</taxon>
        <taxon>Psoroptidia</taxon>
        <taxon>Analgoidea</taxon>
        <taxon>Pyroglyphidae</taxon>
        <taxon>Dermatophagoidinae</taxon>
        <taxon>Dermatophagoides</taxon>
    </lineage>
</organism>
<feature type="compositionally biased region" description="Pro residues" evidence="4">
    <location>
        <begin position="307"/>
        <end position="317"/>
    </location>
</feature>
<dbReference type="PROSITE" id="PS51843">
    <property type="entry name" value="NR_LBD"/>
    <property type="match status" value="1"/>
</dbReference>
<reference evidence="7" key="1">
    <citation type="submission" date="2013-05" db="EMBL/GenBank/DDBJ databases">
        <authorList>
            <person name="Yim A.K.Y."/>
            <person name="Chan T.F."/>
            <person name="Ji K.M."/>
            <person name="Liu X.Y."/>
            <person name="Zhou J.W."/>
            <person name="Li R.Q."/>
            <person name="Yang K.Y."/>
            <person name="Li J."/>
            <person name="Li M."/>
            <person name="Law P.T.W."/>
            <person name="Wu Y.L."/>
            <person name="Cai Z.L."/>
            <person name="Qin H."/>
            <person name="Bao Y."/>
            <person name="Leung R.K.K."/>
            <person name="Ng P.K.S."/>
            <person name="Zou J."/>
            <person name="Zhong X.J."/>
            <person name="Ran P.X."/>
            <person name="Zhong N.S."/>
            <person name="Liu Z.G."/>
            <person name="Tsui S.K.W."/>
        </authorList>
    </citation>
    <scope>NUCLEOTIDE SEQUENCE</scope>
    <source>
        <strain evidence="7">Derf</strain>
        <tissue evidence="7">Whole organism</tissue>
    </source>
</reference>
<feature type="region of interest" description="Disordered" evidence="4">
    <location>
        <begin position="1"/>
        <end position="23"/>
    </location>
</feature>
<comment type="caution">
    <text evidence="7">The sequence shown here is derived from an EMBL/GenBank/DDBJ whole genome shotgun (WGS) entry which is preliminary data.</text>
</comment>
<dbReference type="SUPFAM" id="SSF48508">
    <property type="entry name" value="Nuclear receptor ligand-binding domain"/>
    <property type="match status" value="1"/>
</dbReference>
<evidence type="ECO:0000313" key="6">
    <source>
        <dbReference type="EMBL" id="KAH7639137.1"/>
    </source>
</evidence>
<name>A0A922I526_DERFA</name>